<dbReference type="SUPFAM" id="SSF81665">
    <property type="entry name" value="Calcium ATPase, transmembrane domain M"/>
    <property type="match status" value="1"/>
</dbReference>
<dbReference type="InterPro" id="IPR018303">
    <property type="entry name" value="ATPase_P-typ_P_site"/>
</dbReference>
<keyword evidence="8 9" id="KW-0472">Membrane</keyword>
<evidence type="ECO:0000256" key="9">
    <source>
        <dbReference type="SAM" id="Phobius"/>
    </source>
</evidence>
<comment type="caution">
    <text evidence="11">The sequence shown here is derived from an EMBL/GenBank/DDBJ whole genome shotgun (WGS) entry which is preliminary data.</text>
</comment>
<accession>A0A2H0DWP2</accession>
<feature type="transmembrane region" description="Helical" evidence="9">
    <location>
        <begin position="714"/>
        <end position="736"/>
    </location>
</feature>
<dbReference type="Proteomes" id="UP000231276">
    <property type="component" value="Unassembled WGS sequence"/>
</dbReference>
<dbReference type="InterPro" id="IPR044492">
    <property type="entry name" value="P_typ_ATPase_HD_dom"/>
</dbReference>
<evidence type="ECO:0000256" key="6">
    <source>
        <dbReference type="ARBA" id="ARBA00022967"/>
    </source>
</evidence>
<evidence type="ECO:0000313" key="11">
    <source>
        <dbReference type="EMBL" id="PIP86411.1"/>
    </source>
</evidence>
<dbReference type="EMBL" id="PCTS01000031">
    <property type="protein sequence ID" value="PIP86411.1"/>
    <property type="molecule type" value="Genomic_DNA"/>
</dbReference>
<evidence type="ECO:0000313" key="12">
    <source>
        <dbReference type="Proteomes" id="UP000231276"/>
    </source>
</evidence>
<keyword evidence="6" id="KW-1278">Translocase</keyword>
<feature type="transmembrane region" description="Helical" evidence="9">
    <location>
        <begin position="828"/>
        <end position="847"/>
    </location>
</feature>
<dbReference type="PANTHER" id="PTHR43294:SF20">
    <property type="entry name" value="P-TYPE ATPASE"/>
    <property type="match status" value="1"/>
</dbReference>
<keyword evidence="4" id="KW-0547">Nucleotide-binding</keyword>
<dbReference type="Pfam" id="PF00122">
    <property type="entry name" value="E1-E2_ATPase"/>
    <property type="match status" value="1"/>
</dbReference>
<dbReference type="PANTHER" id="PTHR43294">
    <property type="entry name" value="SODIUM/POTASSIUM-TRANSPORTING ATPASE SUBUNIT ALPHA"/>
    <property type="match status" value="1"/>
</dbReference>
<name>A0A2H0DWP2_9BACT</name>
<dbReference type="SFLD" id="SFLDG00002">
    <property type="entry name" value="C1.7:_P-type_atpase_like"/>
    <property type="match status" value="1"/>
</dbReference>
<reference evidence="11 12" key="1">
    <citation type="submission" date="2017-09" db="EMBL/GenBank/DDBJ databases">
        <title>Depth-based differentiation of microbial function through sediment-hosted aquifers and enrichment of novel symbionts in the deep terrestrial subsurface.</title>
        <authorList>
            <person name="Probst A.J."/>
            <person name="Ladd B."/>
            <person name="Jarett J.K."/>
            <person name="Geller-Mcgrath D.E."/>
            <person name="Sieber C.M."/>
            <person name="Emerson J.B."/>
            <person name="Anantharaman K."/>
            <person name="Thomas B.C."/>
            <person name="Malmstrom R."/>
            <person name="Stieglmeier M."/>
            <person name="Klingl A."/>
            <person name="Woyke T."/>
            <person name="Ryan C.M."/>
            <person name="Banfield J.F."/>
        </authorList>
    </citation>
    <scope>NUCLEOTIDE SEQUENCE [LARGE SCALE GENOMIC DNA]</scope>
    <source>
        <strain evidence="11">CG22_combo_CG10-13_8_21_14_all_43_18</strain>
    </source>
</reference>
<dbReference type="Pfam" id="PF00689">
    <property type="entry name" value="Cation_ATPase_C"/>
    <property type="match status" value="1"/>
</dbReference>
<comment type="subcellular location">
    <subcellularLocation>
        <location evidence="1">Membrane</location>
        <topology evidence="1">Multi-pass membrane protein</topology>
    </subcellularLocation>
</comment>
<dbReference type="SUPFAM" id="SSF81653">
    <property type="entry name" value="Calcium ATPase, transduction domain A"/>
    <property type="match status" value="1"/>
</dbReference>
<dbReference type="SFLD" id="SFLDS00003">
    <property type="entry name" value="Haloacid_Dehalogenase"/>
    <property type="match status" value="1"/>
</dbReference>
<dbReference type="InterPro" id="IPR023298">
    <property type="entry name" value="ATPase_P-typ_TM_dom_sf"/>
</dbReference>
<dbReference type="GO" id="GO:0006883">
    <property type="term" value="P:intracellular sodium ion homeostasis"/>
    <property type="evidence" value="ECO:0007669"/>
    <property type="project" value="TreeGrafter"/>
</dbReference>
<dbReference type="InterPro" id="IPR004014">
    <property type="entry name" value="ATPase_P-typ_cation-transptr_N"/>
</dbReference>
<feature type="transmembrane region" description="Helical" evidence="9">
    <location>
        <begin position="65"/>
        <end position="82"/>
    </location>
</feature>
<dbReference type="AlphaFoldDB" id="A0A2H0DWP2"/>
<dbReference type="InterPro" id="IPR006068">
    <property type="entry name" value="ATPase_P-typ_cation-transptr_C"/>
</dbReference>
<dbReference type="GO" id="GO:1902600">
    <property type="term" value="P:proton transmembrane transport"/>
    <property type="evidence" value="ECO:0007669"/>
    <property type="project" value="TreeGrafter"/>
</dbReference>
<dbReference type="InterPro" id="IPR008250">
    <property type="entry name" value="ATPase_P-typ_transduc_dom_A_sf"/>
</dbReference>
<dbReference type="GO" id="GO:0005524">
    <property type="term" value="F:ATP binding"/>
    <property type="evidence" value="ECO:0007669"/>
    <property type="project" value="UniProtKB-KW"/>
</dbReference>
<dbReference type="PRINTS" id="PR00119">
    <property type="entry name" value="CATATPASE"/>
</dbReference>
<keyword evidence="7 9" id="KW-1133">Transmembrane helix</keyword>
<evidence type="ECO:0000256" key="7">
    <source>
        <dbReference type="ARBA" id="ARBA00022989"/>
    </source>
</evidence>
<dbReference type="SFLD" id="SFLDF00027">
    <property type="entry name" value="p-type_atpase"/>
    <property type="match status" value="1"/>
</dbReference>
<dbReference type="GO" id="GO:0005391">
    <property type="term" value="F:P-type sodium:potassium-exchanging transporter activity"/>
    <property type="evidence" value="ECO:0007669"/>
    <property type="project" value="TreeGrafter"/>
</dbReference>
<dbReference type="InterPro" id="IPR050510">
    <property type="entry name" value="Cation_transp_ATPase_P-type"/>
</dbReference>
<evidence type="ECO:0000256" key="3">
    <source>
        <dbReference type="ARBA" id="ARBA00022692"/>
    </source>
</evidence>
<dbReference type="GO" id="GO:0036376">
    <property type="term" value="P:sodium ion export across plasma membrane"/>
    <property type="evidence" value="ECO:0007669"/>
    <property type="project" value="TreeGrafter"/>
</dbReference>
<dbReference type="GO" id="GO:0030007">
    <property type="term" value="P:intracellular potassium ion homeostasis"/>
    <property type="evidence" value="ECO:0007669"/>
    <property type="project" value="TreeGrafter"/>
</dbReference>
<dbReference type="PROSITE" id="PS00154">
    <property type="entry name" value="ATPASE_E1_E2"/>
    <property type="match status" value="1"/>
</dbReference>
<dbReference type="SUPFAM" id="SSF56784">
    <property type="entry name" value="HAD-like"/>
    <property type="match status" value="1"/>
</dbReference>
<dbReference type="GO" id="GO:1990573">
    <property type="term" value="P:potassium ion import across plasma membrane"/>
    <property type="evidence" value="ECO:0007669"/>
    <property type="project" value="TreeGrafter"/>
</dbReference>
<feature type="transmembrane region" description="Helical" evidence="9">
    <location>
        <begin position="250"/>
        <end position="270"/>
    </location>
</feature>
<dbReference type="GO" id="GO:0016887">
    <property type="term" value="F:ATP hydrolysis activity"/>
    <property type="evidence" value="ECO:0007669"/>
    <property type="project" value="InterPro"/>
</dbReference>
<feature type="domain" description="Cation-transporting P-type ATPase N-terminal" evidence="10">
    <location>
        <begin position="9"/>
        <end position="83"/>
    </location>
</feature>
<dbReference type="InterPro" id="IPR023299">
    <property type="entry name" value="ATPase_P-typ_cyto_dom_N"/>
</dbReference>
<dbReference type="Gene3D" id="3.40.50.1000">
    <property type="entry name" value="HAD superfamily/HAD-like"/>
    <property type="match status" value="1"/>
</dbReference>
<organism evidence="11 12">
    <name type="scientific">Candidatus Campbellbacteria bacterium CG22_combo_CG10-13_8_21_14_all_43_18</name>
    <dbReference type="NCBI Taxonomy" id="1974530"/>
    <lineage>
        <taxon>Bacteria</taxon>
        <taxon>Candidatus Campbelliibacteriota</taxon>
    </lineage>
</organism>
<feature type="transmembrane region" description="Helical" evidence="9">
    <location>
        <begin position="796"/>
        <end position="816"/>
    </location>
</feature>
<sequence>MALLGPKIEWHTLSKENVAETVDTDTKKGLSDKEATKRREKYGRNILKEEKTDTIASRVLKQIKSPLVFVLIIAGIITFILGENVDTLVIFIAVFINIIIGVIQEGRASKAFDKLRKSQIKRATVIRDGLKKIILAEDLVRGDVAVLESGQNVPADIRILESRNLEINESILTGEWIDVSKDTRASSREGSLSDQSGVAFAGTTVSGGTGKGIVVEIGANTEIGKIAESLRSGEEGETPIQRNMHRIARFLTLIISLAVLLIFILGLLRGEPIGEILLISIAVAVSVIPEGLPAAVTVVLAIGMERILSKGGLVRNLLAAETLGSTTVILTDKTGTLTEAKMCVAELYTINSITGGDRNEDKKTLIKYGVLASDAFVEENPEKSEMIVRGRPIEKALLLKGLEEGFNQDELENEGDERIDFLPFDSENRFAASLDRYGGKGAKKRIYISGSPEHLLEKTSFVYKRGRPIRINENHLDAFKKIQERKSAEGYRFIAVSYMDADGANIESFKDIKSQKEFFKNFVFMGLISFEDPIREGIRESIRKAKDAGARVIMVTGDHKYTALKVAEDTGIAGLKDRFLEGGDVERMNDKDLLETLKEVKVFARILPSQKERLVKILRGAGEIVAMTGDGVNDAPALHNAHIGVAVGSGTEVAKEASDLILLDNSFSIIVSAIEEGRRIIDNLKKIIAFLFSTSFGEIFVISGALIFNMPLPILTAQILWINLVEGGAMNFAFAFEPTEKGVMRRNPHDIKKEGILNYELKKLIMVVGLVTSLLGVTVFFVLMRLGLPIEEVRTMMFVVLTLDVIFFSFSFKTLGDPVWKSNLFSNKILLLAIFISLALLFGAFIFDPLKNILSLSSLTNFEIMALVGLGILNLSIIELSKYLVFRRRRRV</sequence>
<dbReference type="InterPro" id="IPR001757">
    <property type="entry name" value="P_typ_ATPase"/>
</dbReference>
<keyword evidence="3 9" id="KW-0812">Transmembrane</keyword>
<dbReference type="Pfam" id="PF00690">
    <property type="entry name" value="Cation_ATPase_N"/>
    <property type="match status" value="1"/>
</dbReference>
<dbReference type="InterPro" id="IPR023214">
    <property type="entry name" value="HAD_sf"/>
</dbReference>
<dbReference type="Gene3D" id="1.20.1110.10">
    <property type="entry name" value="Calcium-transporting ATPase, transmembrane domain"/>
    <property type="match status" value="1"/>
</dbReference>
<dbReference type="InterPro" id="IPR059000">
    <property type="entry name" value="ATPase_P-type_domA"/>
</dbReference>
<feature type="transmembrane region" description="Helical" evidence="9">
    <location>
        <begin position="764"/>
        <end position="784"/>
    </location>
</feature>
<feature type="transmembrane region" description="Helical" evidence="9">
    <location>
        <begin position="276"/>
        <end position="302"/>
    </location>
</feature>
<dbReference type="SUPFAM" id="SSF81660">
    <property type="entry name" value="Metal cation-transporting ATPase, ATP-binding domain N"/>
    <property type="match status" value="1"/>
</dbReference>
<dbReference type="NCBIfam" id="TIGR01494">
    <property type="entry name" value="ATPase_P-type"/>
    <property type="match status" value="2"/>
</dbReference>
<dbReference type="InterPro" id="IPR036412">
    <property type="entry name" value="HAD-like_sf"/>
</dbReference>
<keyword evidence="5" id="KW-0067">ATP-binding</keyword>
<evidence type="ECO:0000256" key="5">
    <source>
        <dbReference type="ARBA" id="ARBA00022840"/>
    </source>
</evidence>
<evidence type="ECO:0000256" key="8">
    <source>
        <dbReference type="ARBA" id="ARBA00023136"/>
    </source>
</evidence>
<dbReference type="SMART" id="SM00831">
    <property type="entry name" value="Cation_ATPase_N"/>
    <property type="match status" value="1"/>
</dbReference>
<feature type="transmembrane region" description="Helical" evidence="9">
    <location>
        <begin position="687"/>
        <end position="708"/>
    </location>
</feature>
<dbReference type="Pfam" id="PF08282">
    <property type="entry name" value="Hydrolase_3"/>
    <property type="match status" value="1"/>
</dbReference>
<feature type="transmembrane region" description="Helical" evidence="9">
    <location>
        <begin position="867"/>
        <end position="886"/>
    </location>
</feature>
<dbReference type="Pfam" id="PF13246">
    <property type="entry name" value="Cation_ATPase"/>
    <property type="match status" value="1"/>
</dbReference>
<gene>
    <name evidence="11" type="ORF">COW82_02275</name>
</gene>
<evidence type="ECO:0000256" key="1">
    <source>
        <dbReference type="ARBA" id="ARBA00004141"/>
    </source>
</evidence>
<protein>
    <recommendedName>
        <fullName evidence="10">Cation-transporting P-type ATPase N-terminal domain-containing protein</fullName>
    </recommendedName>
</protein>
<dbReference type="GO" id="GO:0005886">
    <property type="term" value="C:plasma membrane"/>
    <property type="evidence" value="ECO:0007669"/>
    <property type="project" value="TreeGrafter"/>
</dbReference>
<proteinExistence type="inferred from homology"/>
<dbReference type="PRINTS" id="PR00120">
    <property type="entry name" value="HATPASE"/>
</dbReference>
<evidence type="ECO:0000259" key="10">
    <source>
        <dbReference type="SMART" id="SM00831"/>
    </source>
</evidence>
<evidence type="ECO:0000256" key="4">
    <source>
        <dbReference type="ARBA" id="ARBA00022741"/>
    </source>
</evidence>
<feature type="transmembrane region" description="Helical" evidence="9">
    <location>
        <begin position="88"/>
        <end position="106"/>
    </location>
</feature>
<comment type="similarity">
    <text evidence="2">Belongs to the cation transport ATPase (P-type) (TC 3.A.3) family. Type IIA subfamily.</text>
</comment>
<dbReference type="Gene3D" id="3.40.1110.10">
    <property type="entry name" value="Calcium-transporting ATPase, cytoplasmic domain N"/>
    <property type="match status" value="1"/>
</dbReference>
<dbReference type="Gene3D" id="2.70.150.10">
    <property type="entry name" value="Calcium-transporting ATPase, cytoplasmic transduction domain A"/>
    <property type="match status" value="1"/>
</dbReference>
<evidence type="ECO:0000256" key="2">
    <source>
        <dbReference type="ARBA" id="ARBA00005675"/>
    </source>
</evidence>